<dbReference type="NCBIfam" id="TIGR01414">
    <property type="entry name" value="autotrans_barl"/>
    <property type="match status" value="1"/>
</dbReference>
<evidence type="ECO:0000313" key="5">
    <source>
        <dbReference type="Proteomes" id="UP000035170"/>
    </source>
</evidence>
<dbReference type="Proteomes" id="UP000035170">
    <property type="component" value="Unassembled WGS sequence"/>
</dbReference>
<dbReference type="GO" id="GO:0019867">
    <property type="term" value="C:outer membrane"/>
    <property type="evidence" value="ECO:0007669"/>
    <property type="project" value="InterPro"/>
</dbReference>
<dbReference type="Pfam" id="PF12951">
    <property type="entry name" value="PATR"/>
    <property type="match status" value="5"/>
</dbReference>
<dbReference type="CDD" id="cd01344">
    <property type="entry name" value="PL2_Passenger_AT"/>
    <property type="match status" value="1"/>
</dbReference>
<comment type="caution">
    <text evidence="4">The sequence shown here is derived from an EMBL/GenBank/DDBJ whole genome shotgun (WGS) entry which is preliminary data.</text>
</comment>
<dbReference type="PROSITE" id="PS51208">
    <property type="entry name" value="AUTOTRANSPORTER"/>
    <property type="match status" value="1"/>
</dbReference>
<dbReference type="InterPro" id="IPR036709">
    <property type="entry name" value="Autotransporte_beta_dom_sf"/>
</dbReference>
<dbReference type="InterPro" id="IPR024973">
    <property type="entry name" value="ESPR"/>
</dbReference>
<dbReference type="RefSeq" id="WP_053063396.1">
    <property type="nucleotide sequence ID" value="NZ_JZWI01000047.1"/>
</dbReference>
<dbReference type="InterPro" id="IPR011050">
    <property type="entry name" value="Pectin_lyase_fold/virulence"/>
</dbReference>
<dbReference type="EMBL" id="JZWI01000047">
    <property type="protein sequence ID" value="KLN52673.1"/>
    <property type="molecule type" value="Genomic_DNA"/>
</dbReference>
<evidence type="ECO:0000313" key="4">
    <source>
        <dbReference type="EMBL" id="KLN52673.1"/>
    </source>
</evidence>
<feature type="domain" description="Autotransporter" evidence="3">
    <location>
        <begin position="2165"/>
        <end position="2444"/>
    </location>
</feature>
<dbReference type="NCBIfam" id="TIGR02601">
    <property type="entry name" value="autotrns_rpt"/>
    <property type="match status" value="5"/>
</dbReference>
<reference evidence="4 5" key="1">
    <citation type="submission" date="2015-03" db="EMBL/GenBank/DDBJ databases">
        <title>Genome sequence of Variovorax paradoxus TBEA6.</title>
        <authorList>
            <person name="Poehlein A."/>
            <person name="Schuldes J."/>
            <person name="Wuebbeler J.H."/>
            <person name="Hiessl S."/>
            <person name="Steinbuechel A."/>
            <person name="Daniel R."/>
        </authorList>
    </citation>
    <scope>NUCLEOTIDE SEQUENCE [LARGE SCALE GENOMIC DNA]</scope>
    <source>
        <strain evidence="4 5">TBEA6</strain>
    </source>
</reference>
<name>A0A0H2LQT4_VARPD</name>
<evidence type="ECO:0000256" key="1">
    <source>
        <dbReference type="ARBA" id="ARBA00022729"/>
    </source>
</evidence>
<evidence type="ECO:0000256" key="2">
    <source>
        <dbReference type="ARBA" id="ARBA00023026"/>
    </source>
</evidence>
<keyword evidence="5" id="KW-1185">Reference proteome</keyword>
<dbReference type="InterPro" id="IPR005546">
    <property type="entry name" value="Autotransporte_beta"/>
</dbReference>
<dbReference type="SUPFAM" id="SSF103515">
    <property type="entry name" value="Autotransporter"/>
    <property type="match status" value="1"/>
</dbReference>
<gene>
    <name evidence="4" type="primary">flu</name>
    <name evidence="4" type="ORF">VPARA_62310</name>
</gene>
<dbReference type="InterPro" id="IPR012332">
    <property type="entry name" value="Autotransporter_pectin_lyase_C"/>
</dbReference>
<organism evidence="4 5">
    <name type="scientific">Variovorax paradoxus</name>
    <dbReference type="NCBI Taxonomy" id="34073"/>
    <lineage>
        <taxon>Bacteria</taxon>
        <taxon>Pseudomonadati</taxon>
        <taxon>Pseudomonadota</taxon>
        <taxon>Betaproteobacteria</taxon>
        <taxon>Burkholderiales</taxon>
        <taxon>Comamonadaceae</taxon>
        <taxon>Variovorax</taxon>
    </lineage>
</organism>
<keyword evidence="2" id="KW-0843">Virulence</keyword>
<dbReference type="Gene3D" id="2.40.128.130">
    <property type="entry name" value="Autotransporter beta-domain"/>
    <property type="match status" value="1"/>
</dbReference>
<dbReference type="SMART" id="SM00869">
    <property type="entry name" value="Autotransporter"/>
    <property type="match status" value="1"/>
</dbReference>
<dbReference type="NCBIfam" id="TIGR04393">
    <property type="entry name" value="rpt_T5SS_PEPC"/>
    <property type="match status" value="15"/>
</dbReference>
<dbReference type="Pfam" id="PF18883">
    <property type="entry name" value="AC_1"/>
    <property type="match status" value="1"/>
</dbReference>
<accession>A0A0H2LQT4</accession>
<dbReference type="InterPro" id="IPR030895">
    <property type="entry name" value="T5SS_PEPC_rpt"/>
</dbReference>
<protein>
    <submittedName>
        <fullName evidence="4">Antigen 43</fullName>
    </submittedName>
</protein>
<dbReference type="Pfam" id="PF13018">
    <property type="entry name" value="ESPR"/>
    <property type="match status" value="1"/>
</dbReference>
<dbReference type="InterPro" id="IPR051551">
    <property type="entry name" value="Autotransporter_adhesion"/>
</dbReference>
<dbReference type="Gene3D" id="2.160.20.20">
    <property type="match status" value="1"/>
</dbReference>
<dbReference type="InterPro" id="IPR043990">
    <property type="entry name" value="AC_1"/>
</dbReference>
<dbReference type="InterPro" id="IPR013425">
    <property type="entry name" value="Autotrns_rpt"/>
</dbReference>
<dbReference type="PATRIC" id="fig|34073.19.peg.6407"/>
<dbReference type="InterPro" id="IPR006315">
    <property type="entry name" value="OM_autotransptr_brl_dom"/>
</dbReference>
<dbReference type="PANTHER" id="PTHR35037">
    <property type="entry name" value="C-TERMINAL REGION OF AIDA-LIKE PROTEIN"/>
    <property type="match status" value="1"/>
</dbReference>
<dbReference type="PANTHER" id="PTHR35037:SF3">
    <property type="entry name" value="C-TERMINAL REGION OF AIDA-LIKE PROTEIN"/>
    <property type="match status" value="1"/>
</dbReference>
<keyword evidence="1" id="KW-0732">Signal</keyword>
<evidence type="ECO:0000259" key="3">
    <source>
        <dbReference type="PROSITE" id="PS51208"/>
    </source>
</evidence>
<dbReference type="SUPFAM" id="SSF51126">
    <property type="entry name" value="Pectin lyase-like"/>
    <property type="match status" value="4"/>
</dbReference>
<sequence>MNKIYRVVFDQATGLWRVVSECARARGKSRSQRDAAGTRAESVCAMSLAAALMAMGGATASAQAIEAQGAVWTGPEGTPTTQVLVQPASPWNLSGSALFVGVGNAQTGHLFIRAGAQVLNEVAHVGYDAGSIGVVEVGGAGAQWGTEVDLVVGRAGTGTVDINNGAGVSSLGGLLGLDSSGKGSLTVAGAGSTWTVTGGIIVGRHGAGTLSIRSGGHVSSESGSLGEASGGTGSVTVSGGGSTWNTVGTVNVGFTGTGMLRVEDGAAVSIADAFIGRLTGSAGTVIVTDKGSTLTASNGVRVGSFGTGELRIENGAEVLSGGAALVGGTPQGVGTVTATGAGSAWTHGGGLVVGAGGQGTLGITGGADVSNAVGQIGRDAGSRGEVNVAGGGSTWTNTGVLEVGDAGTGTLDISAGATVSSDGAQVGQAANSSGTVTVRGPGSKWDIQGMPYIGVSGTGTVEVTDGALLRTEWGYIGHKAEGVGTVTVRGPNSEWSNSGSNIYVGNAGKGTLNVEQGGRVRVASVSVAEQANSVGDVRVHGTDPDGNASELRLYDFYVGNAGEGTLRVEGGGSVYSSNGTAGVYAGSEGRITVSGAGGNGQVSTWTTDSGSSLTIGDGGVGDLRIEAGGRVTSGSGVVGRSSGGVGTVTVTGVGIGAAAGTPSTWTHTGNLVVGQAGQGTLNVAAGGTLSSGGGSIGQSVTGVGSATLTGQNTLWTSTGDFHVGENGQGTLRVENGAALSSDRTRLGLQTGSQGTATVTGIGSSWTSAASLAVGLAGKGTLTVLDGARVTANGTLTTIGAEQGGEGAVRVADAKLDARFLHVGEMGTGRLDVESGGKVTATSRVAVGQSLGAIGELRVQGAGARLAGATDMTIGSFGTGTLIVDAGGTVEVGSEVMVGQAVGSVGTVYLRGDEAHGRGVLIADLLVRGAGSATLDLDGGILRASADSTDFLSGFDHVALGSRGAYIDTDGHTVAVSSAFSSQAGDSSGLVKEGGGVLELRGASTYVGDTTINGGTLALAGAGQLAATTDVRLAHAGTRFDIASANGNRTVGALLGVANTEVALGGNTLSFGDAGHTTFAGAITGPGAVVRQGSGSTTLTGTNTYTGGTTIEGGTLRINGSVASNVQVNNSGTLAGTGTVFGNVAVGSGGTLSPGNSPGTLTIAGNLTLGSGSTSVFELGQAGAVGGVSNDLVSVGGDLTLGGTLQATVSSAGWYRLFNYGQSKGASPVNGSFDSTNVTGTSGFTADNYQVSSTAPSPGVGGQVNLSVLGAGQGLQFWNGSVTTPGGTEVVGGTGTWGGGSNWTDVTGSAAGNWLGSVAVFAGAAGGTVTVQGQQNFDTLQFATNGYSLVAAAADALAIVPATGSRATINTDAGISASIDAALINGNWGGNGLVKVGSGTLTLSGASTYTGGTAINEGTLIAARSGALGTGAVVVDNSAGRAATLQVDAGISMGNALTLDHGATLRNAGSIARNGANEIAVESTVGGATVLNTGGTLSATGSGGKGVFIDGTGGGVAVAGVVHNTSGGRITADAFGVQIWATGSVTNNASTISATGNDSRGVEIVAGTGTVVNQAGGLIEGQTFGVALSDGGSITNTGSVIRATGAGPLAVGAIVGGGSGSIVNTGAGSIIQGAAAGVRLVDGGSVSNGAGATIEGALAVQVVNGNASLSNVGNLLGDVQLNANGVHEVTLSSGSRLAGHLDIGASAASTLTLDGVGTQDYSQAVTGGTTFTGALVKNGSGSWALDRALTPVSATVNAGTLALSGPGQLAATGAVRLAGNTAVFDIGAANGNRTIGALYGVAGSTVALGARSLSVGDDSADTAFAGAITGTGGLLKQGSKTLTLTGASSFSGGTALKNGRIDLGHNKALGSGELAMDDGTTLGFTADGLTIANAIRMTGNNDPVIDTGSFSQTISGAISGAGFLTKEGSGTLTLSGPNTYTGATEVARGTVRAGAVNTLSAASAHTVAAGARLDLAGFSQRVAGLTNAGTVNLQGSTPGTVLTVTGPWVGQGGTLVLGAALGGNGSPSDKVLLSGVSAVASGTTKVQISNLGGLGARTTGNGIEVVGTEGGARIEGQAFALAAPVAAGAYEYQLNTTSSGTYLSNSLPTPDPVPPSTVSTVPTYRAEVPLYAALPEQLRQANLAMLGSMHQRMGDDGAGSVRGADVEQGRRQAWGRVLTVDREIRQGGTVSPSSEGRLTGFQAGTDLWADPNWRAGVYVGQLEGDMRVKGFARGIPGYATGRNDQRSEYLGGYLTYRTDNGLYVDGVLQAGRHRTTVDTLEPSLGGGSKGNSLLASIELGQAFALGAGWSVEPQLQLVHQRLSLDDGAIVGARVQQDTPGSWAVRAGLRVKGEFAVSTGTLKAYARLNVWHRDSGTDRTRFIGPAAFADIVTPTGGSSTEAAVGATWQISPMVGVYGEVGQLWGSGNNARAEGGPNASLGVKVRW</sequence>
<proteinExistence type="predicted"/>